<gene>
    <name evidence="2" type="ORF">FNM00_12480</name>
</gene>
<evidence type="ECO:0000313" key="3">
    <source>
        <dbReference type="Proteomes" id="UP000316988"/>
    </source>
</evidence>
<sequence>MNPDDYEREDHRWRQPDPAPERTPLEAAHTAAGAVGTPYAVRTADLERRRSQDFENRDLDPDTEAESEREEPGRERQRARGVEWVRPTDLMVRGGGVVAGRGISFQAELARTVRTPVADRLQRAGERARQLPPLAAFGRGSGRRGAGRSSVGMS</sequence>
<comment type="caution">
    <text evidence="2">The sequence shown here is derived from an EMBL/GenBank/DDBJ whole genome shotgun (WGS) entry which is preliminary data.</text>
</comment>
<dbReference type="Proteomes" id="UP000316988">
    <property type="component" value="Unassembled WGS sequence"/>
</dbReference>
<feature type="compositionally biased region" description="Basic and acidic residues" evidence="1">
    <location>
        <begin position="70"/>
        <end position="82"/>
    </location>
</feature>
<feature type="compositionally biased region" description="Basic and acidic residues" evidence="1">
    <location>
        <begin position="8"/>
        <end position="24"/>
    </location>
</feature>
<feature type="region of interest" description="Disordered" evidence="1">
    <location>
        <begin position="1"/>
        <end position="82"/>
    </location>
</feature>
<organism evidence="2 3">
    <name type="scientific">Aeromicrobium piscarium</name>
    <dbReference type="NCBI Taxonomy" id="2590901"/>
    <lineage>
        <taxon>Bacteria</taxon>
        <taxon>Bacillati</taxon>
        <taxon>Actinomycetota</taxon>
        <taxon>Actinomycetes</taxon>
        <taxon>Propionibacteriales</taxon>
        <taxon>Nocardioidaceae</taxon>
        <taxon>Aeromicrobium</taxon>
    </lineage>
</organism>
<name>A0A554S7Y8_9ACTN</name>
<reference evidence="2 3" key="1">
    <citation type="submission" date="2019-07" db="EMBL/GenBank/DDBJ databases">
        <authorList>
            <person name="Zhao L.H."/>
        </authorList>
    </citation>
    <scope>NUCLEOTIDE SEQUENCE [LARGE SCALE GENOMIC DNA]</scope>
    <source>
        <strain evidence="2 3">Co35</strain>
    </source>
</reference>
<dbReference type="RefSeq" id="WP_143913869.1">
    <property type="nucleotide sequence ID" value="NZ_VLNT01000009.1"/>
</dbReference>
<keyword evidence="3" id="KW-1185">Reference proteome</keyword>
<feature type="compositionally biased region" description="Basic and acidic residues" evidence="1">
    <location>
        <begin position="44"/>
        <end position="60"/>
    </location>
</feature>
<accession>A0A554S7Y8</accession>
<evidence type="ECO:0000256" key="1">
    <source>
        <dbReference type="SAM" id="MobiDB-lite"/>
    </source>
</evidence>
<feature type="region of interest" description="Disordered" evidence="1">
    <location>
        <begin position="123"/>
        <end position="154"/>
    </location>
</feature>
<proteinExistence type="predicted"/>
<dbReference type="EMBL" id="VLNT01000009">
    <property type="protein sequence ID" value="TSD62435.1"/>
    <property type="molecule type" value="Genomic_DNA"/>
</dbReference>
<dbReference type="AlphaFoldDB" id="A0A554S7Y8"/>
<dbReference type="OrthoDB" id="3732531at2"/>
<protein>
    <submittedName>
        <fullName evidence="2">Uncharacterized protein</fullName>
    </submittedName>
</protein>
<evidence type="ECO:0000313" key="2">
    <source>
        <dbReference type="EMBL" id="TSD62435.1"/>
    </source>
</evidence>